<evidence type="ECO:0000313" key="3">
    <source>
        <dbReference type="Proteomes" id="UP001597237"/>
    </source>
</evidence>
<protein>
    <recommendedName>
        <fullName evidence="4">Calcineurin-like phosphoesterase domain-containing protein</fullName>
    </recommendedName>
</protein>
<accession>A0ABW4N2Z3</accession>
<reference evidence="3" key="1">
    <citation type="journal article" date="2019" name="Int. J. Syst. Evol. Microbiol.">
        <title>The Global Catalogue of Microorganisms (GCM) 10K type strain sequencing project: providing services to taxonomists for standard genome sequencing and annotation.</title>
        <authorList>
            <consortium name="The Broad Institute Genomics Platform"/>
            <consortium name="The Broad Institute Genome Sequencing Center for Infectious Disease"/>
            <person name="Wu L."/>
            <person name="Ma J."/>
        </authorList>
    </citation>
    <scope>NUCLEOTIDE SEQUENCE [LARGE SCALE GENOMIC DNA]</scope>
    <source>
        <strain evidence="3">DFY28</strain>
    </source>
</reference>
<proteinExistence type="predicted"/>
<dbReference type="SUPFAM" id="SSF56300">
    <property type="entry name" value="Metallo-dependent phosphatases"/>
    <property type="match status" value="1"/>
</dbReference>
<comment type="caution">
    <text evidence="2">The sequence shown here is derived from an EMBL/GenBank/DDBJ whole genome shotgun (WGS) entry which is preliminary data.</text>
</comment>
<feature type="chain" id="PRO_5045733150" description="Calcineurin-like phosphoesterase domain-containing protein" evidence="1">
    <location>
        <begin position="23"/>
        <end position="356"/>
    </location>
</feature>
<sequence>MGVRTLIGALALSLALAGPATAERFSFVALGDTAYNPPGDYAVYESLIGRINREKPAFSIHVGDTWGAMVCTEANHRTIRTWFDKYDHPVLYTPGDNEWTDCRKPEILEAYIGTVRGNATPEQLRLLGQARLLDNAMAGTSFADTLASRDAIRRVFFAEAKSLGRRTIPVVRQSDVSEHKDMVENLRWERSGVVFATVHVPGTGMNFTINDPVRANDAIARNKADVDWIKATFAEARAKDAKAVVIALHAGMFEDAHGDDQFGKALRGGAEGPYFWIALAIRDLAARFGKPVLLVNGDFHELVIDRPFLVSEGEQRPPKYGNITRLQVYGAPEIKAVKVTVDTDTPWVFGFEPLHD</sequence>
<gene>
    <name evidence="2" type="ORF">ACFSC0_14175</name>
</gene>
<dbReference type="EMBL" id="JBHUEY010000004">
    <property type="protein sequence ID" value="MFD1784547.1"/>
    <property type="molecule type" value="Genomic_DNA"/>
</dbReference>
<feature type="signal peptide" evidence="1">
    <location>
        <begin position="1"/>
        <end position="22"/>
    </location>
</feature>
<keyword evidence="3" id="KW-1185">Reference proteome</keyword>
<organism evidence="2 3">
    <name type="scientific">Phenylobacterium terrae</name>
    <dbReference type="NCBI Taxonomy" id="2665495"/>
    <lineage>
        <taxon>Bacteria</taxon>
        <taxon>Pseudomonadati</taxon>
        <taxon>Pseudomonadota</taxon>
        <taxon>Alphaproteobacteria</taxon>
        <taxon>Caulobacterales</taxon>
        <taxon>Caulobacteraceae</taxon>
        <taxon>Phenylobacterium</taxon>
    </lineage>
</organism>
<evidence type="ECO:0000256" key="1">
    <source>
        <dbReference type="SAM" id="SignalP"/>
    </source>
</evidence>
<keyword evidence="1" id="KW-0732">Signal</keyword>
<evidence type="ECO:0000313" key="2">
    <source>
        <dbReference type="EMBL" id="MFD1784547.1"/>
    </source>
</evidence>
<dbReference type="Gene3D" id="3.60.21.10">
    <property type="match status" value="1"/>
</dbReference>
<dbReference type="InterPro" id="IPR029052">
    <property type="entry name" value="Metallo-depent_PP-like"/>
</dbReference>
<name>A0ABW4N2Z3_9CAUL</name>
<dbReference type="RefSeq" id="WP_377284136.1">
    <property type="nucleotide sequence ID" value="NZ_JBHRSI010000012.1"/>
</dbReference>
<dbReference type="Proteomes" id="UP001597237">
    <property type="component" value="Unassembled WGS sequence"/>
</dbReference>
<evidence type="ECO:0008006" key="4">
    <source>
        <dbReference type="Google" id="ProtNLM"/>
    </source>
</evidence>